<name>A0A0F8ZFB1_9ZZZZ</name>
<protein>
    <submittedName>
        <fullName evidence="1">Uncharacterized protein</fullName>
    </submittedName>
</protein>
<comment type="caution">
    <text evidence="1">The sequence shown here is derived from an EMBL/GenBank/DDBJ whole genome shotgun (WGS) entry which is preliminary data.</text>
</comment>
<reference evidence="1" key="1">
    <citation type="journal article" date="2015" name="Nature">
        <title>Complex archaea that bridge the gap between prokaryotes and eukaryotes.</title>
        <authorList>
            <person name="Spang A."/>
            <person name="Saw J.H."/>
            <person name="Jorgensen S.L."/>
            <person name="Zaremba-Niedzwiedzka K."/>
            <person name="Martijn J."/>
            <person name="Lind A.E."/>
            <person name="van Eijk R."/>
            <person name="Schleper C."/>
            <person name="Guy L."/>
            <person name="Ettema T.J."/>
        </authorList>
    </citation>
    <scope>NUCLEOTIDE SEQUENCE</scope>
</reference>
<dbReference type="AlphaFoldDB" id="A0A0F8ZFB1"/>
<organism evidence="1">
    <name type="scientific">marine sediment metagenome</name>
    <dbReference type="NCBI Taxonomy" id="412755"/>
    <lineage>
        <taxon>unclassified sequences</taxon>
        <taxon>metagenomes</taxon>
        <taxon>ecological metagenomes</taxon>
    </lineage>
</organism>
<dbReference type="EMBL" id="LAZR01048189">
    <property type="protein sequence ID" value="KKK92497.1"/>
    <property type="molecule type" value="Genomic_DNA"/>
</dbReference>
<proteinExistence type="predicted"/>
<gene>
    <name evidence="1" type="ORF">LCGC14_2702350</name>
</gene>
<evidence type="ECO:0000313" key="1">
    <source>
        <dbReference type="EMBL" id="KKK92497.1"/>
    </source>
</evidence>
<accession>A0A0F8ZFB1</accession>
<sequence>MYNKAVREEGRSARLCGRSIDDNPYRKYLADPKCPNPDEAIMWEHASEWRAGWTIVTDREVARAKMQWHRLTGTEWGQHA</sequence>